<dbReference type="Pfam" id="PF16925">
    <property type="entry name" value="TetR_C_13"/>
    <property type="match status" value="1"/>
</dbReference>
<evidence type="ECO:0000259" key="5">
    <source>
        <dbReference type="PROSITE" id="PS50977"/>
    </source>
</evidence>
<dbReference type="SUPFAM" id="SSF48498">
    <property type="entry name" value="Tetracyclin repressor-like, C-terminal domain"/>
    <property type="match status" value="1"/>
</dbReference>
<evidence type="ECO:0000256" key="1">
    <source>
        <dbReference type="ARBA" id="ARBA00023015"/>
    </source>
</evidence>
<dbReference type="Gene3D" id="1.10.357.10">
    <property type="entry name" value="Tetracycline Repressor, domain 2"/>
    <property type="match status" value="1"/>
</dbReference>
<name>A0ABY5KX49_9CELL</name>
<keyword evidence="7" id="KW-1185">Reference proteome</keyword>
<evidence type="ECO:0000256" key="4">
    <source>
        <dbReference type="PROSITE-ProRule" id="PRU00335"/>
    </source>
</evidence>
<dbReference type="InterPro" id="IPR036271">
    <property type="entry name" value="Tet_transcr_reg_TetR-rel_C_sf"/>
</dbReference>
<reference evidence="6 7" key="1">
    <citation type="submission" date="2022-07" db="EMBL/GenBank/DDBJ databases">
        <title>Novel species in genus cellulomonas.</title>
        <authorList>
            <person name="Ye L."/>
        </authorList>
    </citation>
    <scope>NUCLEOTIDE SEQUENCE [LARGE SCALE GENOMIC DNA]</scope>
    <source>
        <strain evidence="7">zg-Y338</strain>
    </source>
</reference>
<organism evidence="6 7">
    <name type="scientific">Cellulomonas chengniuliangii</name>
    <dbReference type="NCBI Taxonomy" id="2968084"/>
    <lineage>
        <taxon>Bacteria</taxon>
        <taxon>Bacillati</taxon>
        <taxon>Actinomycetota</taxon>
        <taxon>Actinomycetes</taxon>
        <taxon>Micrococcales</taxon>
        <taxon>Cellulomonadaceae</taxon>
        <taxon>Cellulomonas</taxon>
    </lineage>
</organism>
<dbReference type="Gene3D" id="1.10.10.60">
    <property type="entry name" value="Homeodomain-like"/>
    <property type="match status" value="1"/>
</dbReference>
<dbReference type="InterPro" id="IPR001647">
    <property type="entry name" value="HTH_TetR"/>
</dbReference>
<accession>A0ABY5KX49</accession>
<keyword evidence="3" id="KW-0804">Transcription</keyword>
<dbReference type="EMBL" id="CP101988">
    <property type="protein sequence ID" value="UUI74036.1"/>
    <property type="molecule type" value="Genomic_DNA"/>
</dbReference>
<dbReference type="InterPro" id="IPR009057">
    <property type="entry name" value="Homeodomain-like_sf"/>
</dbReference>
<sequence>MAESGDRPDGRIERGNRTRAAVLSRAVQIASTDGLAELSLGRLASEVGVSKSGIFTLFGSKQSLQLATIEAARAVFVEHVVGPAREAPDGLDRLHALCSLWLDYSRARVFAGGCFFSAVTAEFDSRTGPVRAAVVDSYAAWSRHVRSIAARAVDSGDMVEGTDVDQLEFELTSLLEMANTLSLLHGDDAVYERALVAVEDRLGRAASQPERRPWAHRAAARQR</sequence>
<keyword evidence="2 4" id="KW-0238">DNA-binding</keyword>
<evidence type="ECO:0000313" key="7">
    <source>
        <dbReference type="Proteomes" id="UP001316189"/>
    </source>
</evidence>
<dbReference type="SUPFAM" id="SSF46689">
    <property type="entry name" value="Homeodomain-like"/>
    <property type="match status" value="1"/>
</dbReference>
<dbReference type="Pfam" id="PF00440">
    <property type="entry name" value="TetR_N"/>
    <property type="match status" value="1"/>
</dbReference>
<feature type="domain" description="HTH tetR-type" evidence="5">
    <location>
        <begin position="16"/>
        <end position="76"/>
    </location>
</feature>
<dbReference type="Proteomes" id="UP001316189">
    <property type="component" value="Chromosome"/>
</dbReference>
<protein>
    <submittedName>
        <fullName evidence="6">TetR/AcrR family transcriptional regulator</fullName>
    </submittedName>
</protein>
<dbReference type="InterPro" id="IPR011075">
    <property type="entry name" value="TetR_C"/>
</dbReference>
<proteinExistence type="predicted"/>
<gene>
    <name evidence="6" type="ORF">NP064_09295</name>
</gene>
<dbReference type="PROSITE" id="PS50977">
    <property type="entry name" value="HTH_TETR_2"/>
    <property type="match status" value="1"/>
</dbReference>
<dbReference type="PANTHER" id="PTHR47506:SF6">
    <property type="entry name" value="HTH-TYPE TRANSCRIPTIONAL REPRESSOR NEMR"/>
    <property type="match status" value="1"/>
</dbReference>
<dbReference type="PANTHER" id="PTHR47506">
    <property type="entry name" value="TRANSCRIPTIONAL REGULATORY PROTEIN"/>
    <property type="match status" value="1"/>
</dbReference>
<keyword evidence="1" id="KW-0805">Transcription regulation</keyword>
<feature type="DNA-binding region" description="H-T-H motif" evidence="4">
    <location>
        <begin position="39"/>
        <end position="58"/>
    </location>
</feature>
<dbReference type="RefSeq" id="WP_227569361.1">
    <property type="nucleotide sequence ID" value="NZ_CP101988.1"/>
</dbReference>
<evidence type="ECO:0000313" key="6">
    <source>
        <dbReference type="EMBL" id="UUI74036.1"/>
    </source>
</evidence>
<evidence type="ECO:0000256" key="2">
    <source>
        <dbReference type="ARBA" id="ARBA00023125"/>
    </source>
</evidence>
<evidence type="ECO:0000256" key="3">
    <source>
        <dbReference type="ARBA" id="ARBA00023163"/>
    </source>
</evidence>